<sequence>MADTVVQCNNISRPAGYLTVETDIPNPTCVTYKANKYQTPQNGLTIVYPAELPTLDAQFGVTSVTGTMYSPRYVIGQIVDKGVYCAYKMSSYNYVAVSNGYLGVCAGGSGVPNSVKMHKLLKAEVKGSAGSPAKLTINLNPAVSGTFNYAVRTTATLNGASTKVVKTGLTGNKGYTLSELAPTLVTKAQQGATFSFETEVFGGPTSMAMETVTATGAQLIGK</sequence>
<dbReference type="Proteomes" id="UP000269134">
    <property type="component" value="Unassembled WGS sequence"/>
</dbReference>
<evidence type="ECO:0000313" key="1">
    <source>
        <dbReference type="EMBL" id="RMH96304.1"/>
    </source>
</evidence>
<evidence type="ECO:0000313" key="3">
    <source>
        <dbReference type="Proteomes" id="UP000269134"/>
    </source>
</evidence>
<name>A0ABX9USS8_9GAMM</name>
<reference evidence="2 3" key="1">
    <citation type="submission" date="2018-10" db="EMBL/GenBank/DDBJ databases">
        <title>Pseudomonas sp. GL14 genome.</title>
        <authorList>
            <person name="Peng J."/>
            <person name="Liu Z.-P."/>
        </authorList>
    </citation>
    <scope>NUCLEOTIDE SEQUENCE [LARGE SCALE GENOMIC DNA]</scope>
    <source>
        <strain evidence="2 3">GL14</strain>
    </source>
</reference>
<accession>A0ABX9USS8</accession>
<organism evidence="2 3">
    <name type="scientific">Stutzerimonas nitrititolerans</name>
    <dbReference type="NCBI Taxonomy" id="2482751"/>
    <lineage>
        <taxon>Bacteria</taxon>
        <taxon>Pseudomonadati</taxon>
        <taxon>Pseudomonadota</taxon>
        <taxon>Gammaproteobacteria</taxon>
        <taxon>Pseudomonadales</taxon>
        <taxon>Pseudomonadaceae</taxon>
        <taxon>Stutzerimonas</taxon>
    </lineage>
</organism>
<comment type="caution">
    <text evidence="2">The sequence shown here is derived from an EMBL/GenBank/DDBJ whole genome shotgun (WGS) entry which is preliminary data.</text>
</comment>
<evidence type="ECO:0000313" key="2">
    <source>
        <dbReference type="EMBL" id="RMH96385.1"/>
    </source>
</evidence>
<gene>
    <name evidence="2" type="ORF">EA795_20245</name>
    <name evidence="1" type="ORF">EA795_20515</name>
</gene>
<protein>
    <submittedName>
        <fullName evidence="2">Uncharacterized protein</fullName>
    </submittedName>
</protein>
<dbReference type="EMBL" id="RFFL01000040">
    <property type="protein sequence ID" value="RMH96304.1"/>
    <property type="molecule type" value="Genomic_DNA"/>
</dbReference>
<dbReference type="EMBL" id="RFFL01000029">
    <property type="protein sequence ID" value="RMH96385.1"/>
    <property type="molecule type" value="Genomic_DNA"/>
</dbReference>
<keyword evidence="3" id="KW-1185">Reference proteome</keyword>
<proteinExistence type="predicted"/>